<reference evidence="6" key="7">
    <citation type="submission" date="2022-12" db="EMBL/GenBank/DDBJ databases">
        <title>Genome of R. gnavus strain RSHDN_120.</title>
        <authorList>
            <person name="Abdugheni R."/>
        </authorList>
    </citation>
    <scope>NUCLEOTIDE SEQUENCE</scope>
    <source>
        <strain evidence="6">RSHDN_120</strain>
    </source>
</reference>
<dbReference type="Proteomes" id="UP000283981">
    <property type="component" value="Unassembled WGS sequence"/>
</dbReference>
<dbReference type="EMBL" id="JAPRBD010000002">
    <property type="protein sequence ID" value="MCZ0688962.1"/>
    <property type="molecule type" value="Genomic_DNA"/>
</dbReference>
<dbReference type="Proteomes" id="UP000283992">
    <property type="component" value="Unassembled WGS sequence"/>
</dbReference>
<evidence type="ECO:0000313" key="13">
    <source>
        <dbReference type="EMBL" id="RHG21096.1"/>
    </source>
</evidence>
<organism evidence="15 21">
    <name type="scientific">Mediterraneibacter gnavus</name>
    <name type="common">Ruminococcus gnavus</name>
    <dbReference type="NCBI Taxonomy" id="33038"/>
    <lineage>
        <taxon>Bacteria</taxon>
        <taxon>Bacillati</taxon>
        <taxon>Bacillota</taxon>
        <taxon>Clostridia</taxon>
        <taxon>Lachnospirales</taxon>
        <taxon>Lachnospiraceae</taxon>
        <taxon>Mediterraneibacter</taxon>
    </lineage>
</organism>
<dbReference type="EMBL" id="JAAIRV010000044">
    <property type="protein sequence ID" value="NSI59788.1"/>
    <property type="molecule type" value="Genomic_DNA"/>
</dbReference>
<name>A0A2N5PUR2_MEDGN</name>
<dbReference type="EMBL" id="QRWQ01000004">
    <property type="protein sequence ID" value="RGT40098.1"/>
    <property type="molecule type" value="Genomic_DNA"/>
</dbReference>
<dbReference type="Proteomes" id="UP001297370">
    <property type="component" value="Unassembled WGS sequence"/>
</dbReference>
<feature type="domain" description="IrrE N-terminal-like" evidence="1">
    <location>
        <begin position="35"/>
        <end position="123"/>
    </location>
</feature>
<dbReference type="RefSeq" id="WP_004844076.1">
    <property type="nucleotide sequence ID" value="NZ_AP031446.1"/>
</dbReference>
<dbReference type="EMBL" id="QSIR01000014">
    <property type="protein sequence ID" value="RHD05506.1"/>
    <property type="molecule type" value="Genomic_DNA"/>
</dbReference>
<evidence type="ECO:0000313" key="23">
    <source>
        <dbReference type="Proteomes" id="UP000285610"/>
    </source>
</evidence>
<dbReference type="EMBL" id="JAJBOM010000011">
    <property type="protein sequence ID" value="MCB5619376.1"/>
    <property type="molecule type" value="Genomic_DNA"/>
</dbReference>
<dbReference type="Proteomes" id="UP001149331">
    <property type="component" value="Unassembled WGS sequence"/>
</dbReference>
<dbReference type="EMBL" id="QSSX01000013">
    <property type="protein sequence ID" value="RGM23449.1"/>
    <property type="molecule type" value="Genomic_DNA"/>
</dbReference>
<evidence type="ECO:0000313" key="14">
    <source>
        <dbReference type="EMBL" id="RHG79367.1"/>
    </source>
</evidence>
<dbReference type="Proteomes" id="UP000234891">
    <property type="component" value="Unassembled WGS sequence"/>
</dbReference>
<dbReference type="EMBL" id="QRLN01000012">
    <property type="protein sequence ID" value="RHJ11493.1"/>
    <property type="molecule type" value="Genomic_DNA"/>
</dbReference>
<dbReference type="Proteomes" id="UP000285697">
    <property type="component" value="Unassembled WGS sequence"/>
</dbReference>
<evidence type="ECO:0000313" key="5">
    <source>
        <dbReference type="EMBL" id="MDB8739431.1"/>
    </source>
</evidence>
<dbReference type="AlphaFoldDB" id="A0A2N5PUR2"/>
<dbReference type="InterPro" id="IPR010359">
    <property type="entry name" value="IrrE_HExxH"/>
</dbReference>
<evidence type="ECO:0000313" key="20">
    <source>
        <dbReference type="Proteomes" id="UP000283981"/>
    </source>
</evidence>
<evidence type="ECO:0000313" key="15">
    <source>
        <dbReference type="EMBL" id="RHJ11493.1"/>
    </source>
</evidence>
<dbReference type="Proteomes" id="UP000284472">
    <property type="component" value="Unassembled WGS sequence"/>
</dbReference>
<dbReference type="EMBL" id="QRQE01000012">
    <property type="protein sequence ID" value="RHM78147.1"/>
    <property type="molecule type" value="Genomic_DNA"/>
</dbReference>
<dbReference type="EMBL" id="JAQMLR010000012">
    <property type="protein sequence ID" value="MDB8739431.1"/>
    <property type="molecule type" value="Genomic_DNA"/>
</dbReference>
<dbReference type="EMBL" id="QRIA01000004">
    <property type="protein sequence ID" value="RHG21096.1"/>
    <property type="molecule type" value="Genomic_DNA"/>
</dbReference>
<dbReference type="Proteomes" id="UP001296643">
    <property type="component" value="Unassembled WGS sequence"/>
</dbReference>
<dbReference type="Proteomes" id="UP001296580">
    <property type="component" value="Unassembled WGS sequence"/>
</dbReference>
<dbReference type="Proteomes" id="UP000285610">
    <property type="component" value="Unassembled WGS sequence"/>
</dbReference>
<protein>
    <submittedName>
        <fullName evidence="15">ImmA/IrrE family metallo-endopeptidase</fullName>
    </submittedName>
</protein>
<dbReference type="Proteomes" id="UP001297422">
    <property type="component" value="Unassembled WGS sequence"/>
</dbReference>
<reference evidence="7" key="3">
    <citation type="journal article" date="2020" name="Cell Host Microbe">
        <title>Functional and Genomic Variation between Human-Derived Isolates of Lachnospiraceae Reveals Inter- and Intra-Species Diversity.</title>
        <authorList>
            <person name="Sorbara M.T."/>
            <person name="Littmann E.R."/>
            <person name="Fontana E."/>
            <person name="Moody T.U."/>
            <person name="Kohout C.E."/>
            <person name="Gjonbalaj M."/>
            <person name="Eaton V."/>
            <person name="Seok R."/>
            <person name="Leiner I.M."/>
            <person name="Pamer E.G."/>
        </authorList>
    </citation>
    <scope>NUCLEOTIDE SEQUENCE</scope>
    <source>
        <strain evidence="8">MSK.15.32</strain>
        <strain evidence="7">MSK.22.53</strain>
    </source>
</reference>
<evidence type="ECO:0000313" key="24">
    <source>
        <dbReference type="Proteomes" id="UP000285697"/>
    </source>
</evidence>
<dbReference type="Proteomes" id="UP000283834">
    <property type="component" value="Unassembled WGS sequence"/>
</dbReference>
<gene>
    <name evidence="9" type="ORF">CDL26_07385</name>
    <name evidence="15" type="ORF">DW142_09990</name>
    <name evidence="14" type="ORF">DW243_16425</name>
    <name evidence="13" type="ORF">DW270_04585</name>
    <name evidence="12" type="ORF">DW812_10140</name>
    <name evidence="11" type="ORF">DWX36_05975</name>
    <name evidence="16" type="ORF">DWZ50_06515</name>
    <name evidence="10" type="ORF">DXC31_07325</name>
    <name evidence="7" type="ORF">G4958_07160</name>
    <name evidence="8" type="ORF">G4993_15530</name>
    <name evidence="3" type="ORF">LIQ08_09470</name>
    <name evidence="2" type="ORF">LIQ10_06525</name>
    <name evidence="6" type="ORF">O4N78_12130</name>
    <name evidence="4" type="ORF">OZZ16_03365</name>
    <name evidence="5" type="ORF">PNU63_11740</name>
</gene>
<evidence type="ECO:0000313" key="9">
    <source>
        <dbReference type="EMBL" id="PLT72857.1"/>
    </source>
</evidence>
<evidence type="ECO:0000259" key="1">
    <source>
        <dbReference type="Pfam" id="PF06114"/>
    </source>
</evidence>
<reference evidence="7" key="4">
    <citation type="submission" date="2020-02" db="EMBL/GenBank/DDBJ databases">
        <authorList>
            <person name="Littmann E."/>
            <person name="Sorbara M."/>
        </authorList>
    </citation>
    <scope>NUCLEOTIDE SEQUENCE</scope>
    <source>
        <strain evidence="8">MSK.15.32</strain>
        <strain evidence="7">MSK.22.53</strain>
    </source>
</reference>
<reference evidence="9 17" key="1">
    <citation type="journal article" date="2017" name="Genome Med.">
        <title>A novel Ruminococcus gnavus clade enriched in inflammatory bowel disease patients.</title>
        <authorList>
            <person name="Hall A.B."/>
            <person name="Yassour M."/>
            <person name="Sauk J."/>
            <person name="Garner A."/>
            <person name="Jiang X."/>
            <person name="Arthur T."/>
            <person name="Lagoudas G.K."/>
            <person name="Vatanen T."/>
            <person name="Fornelos N."/>
            <person name="Wilson R."/>
            <person name="Bertha M."/>
            <person name="Cohen M."/>
            <person name="Garber J."/>
            <person name="Khalili H."/>
            <person name="Gevers D."/>
            <person name="Ananthakrishnan A.N."/>
            <person name="Kugathasan S."/>
            <person name="Lander E.S."/>
            <person name="Blainey P."/>
            <person name="Vlamakis H."/>
            <person name="Xavier R.J."/>
            <person name="Huttenhower C."/>
        </authorList>
    </citation>
    <scope>NUCLEOTIDE SEQUENCE [LARGE SCALE GENOMIC DNA]</scope>
    <source>
        <strain evidence="9 17">RJX1124</strain>
    </source>
</reference>
<dbReference type="GeneID" id="57434029"/>
<dbReference type="Pfam" id="PF06114">
    <property type="entry name" value="Peptidase_M78"/>
    <property type="match status" value="1"/>
</dbReference>
<evidence type="ECO:0000313" key="19">
    <source>
        <dbReference type="Proteomes" id="UP000283834"/>
    </source>
</evidence>
<dbReference type="STRING" id="33038.GCA_900067245_01182"/>
<evidence type="ECO:0000313" key="17">
    <source>
        <dbReference type="Proteomes" id="UP000234891"/>
    </source>
</evidence>
<evidence type="ECO:0000313" key="4">
    <source>
        <dbReference type="EMBL" id="MCZ0688962.1"/>
    </source>
</evidence>
<sequence>MLNKYEELLEEAAAQNISVDENFPFHGNLKGLYVDQNIALSDQLETSAEKACILAEELGHHYTSVGNILDISDPANAKQERQARMWTYERLIGLRGLIDAYQHGCREYHETAEFLDVTEEQLRDAIADYRSKYGVCTKYQNYYIMFEPYLMIGKKK</sequence>
<dbReference type="Proteomes" id="UP000260808">
    <property type="component" value="Unassembled WGS sequence"/>
</dbReference>
<proteinExistence type="predicted"/>
<evidence type="ECO:0000313" key="8">
    <source>
        <dbReference type="EMBL" id="NSI59788.1"/>
    </source>
</evidence>
<reference evidence="18 19" key="2">
    <citation type="submission" date="2018-08" db="EMBL/GenBank/DDBJ databases">
        <title>A genome reference for cultivated species of the human gut microbiota.</title>
        <authorList>
            <person name="Zou Y."/>
            <person name="Xue W."/>
            <person name="Luo G."/>
        </authorList>
    </citation>
    <scope>NUCLEOTIDE SEQUENCE [LARGE SCALE GENOMIC DNA]</scope>
    <source>
        <strain evidence="11 19">AF19-16AC</strain>
        <strain evidence="16 23">AF33-12</strain>
        <strain evidence="15 21">AM12-54</strain>
        <strain evidence="14 20">AM21-18</strain>
        <strain evidence="13 24">AM22-7AC</strain>
        <strain evidence="12 22">AM32-6</strain>
        <strain evidence="10 18">TF01-20-2</strain>
    </source>
</reference>
<reference evidence="2" key="5">
    <citation type="submission" date="2021-10" db="EMBL/GenBank/DDBJ databases">
        <title>Collection of gut derived symbiotic bacterial strains cultured from healthy donors.</title>
        <authorList>
            <person name="Lin H."/>
            <person name="Littmann E."/>
            <person name="Claire K."/>
            <person name="Pamer E."/>
        </authorList>
    </citation>
    <scope>NUCLEOTIDE SEQUENCE</scope>
    <source>
        <strain evidence="3">MSK.23.18</strain>
        <strain evidence="2">MSK.23.4</strain>
    </source>
</reference>
<dbReference type="EMBL" id="QRIS01000040">
    <property type="protein sequence ID" value="RHG79367.1"/>
    <property type="molecule type" value="Genomic_DNA"/>
</dbReference>
<evidence type="ECO:0000313" key="21">
    <source>
        <dbReference type="Proteomes" id="UP000283992"/>
    </source>
</evidence>
<evidence type="ECO:0000313" key="22">
    <source>
        <dbReference type="Proteomes" id="UP000284472"/>
    </source>
</evidence>
<evidence type="ECO:0000313" key="3">
    <source>
        <dbReference type="EMBL" id="MCB5619376.1"/>
    </source>
</evidence>
<evidence type="ECO:0000313" key="11">
    <source>
        <dbReference type="EMBL" id="RGT40098.1"/>
    </source>
</evidence>
<evidence type="ECO:0000313" key="2">
    <source>
        <dbReference type="EMBL" id="MCB5493394.1"/>
    </source>
</evidence>
<evidence type="ECO:0000313" key="7">
    <source>
        <dbReference type="EMBL" id="NSI19125.1"/>
    </source>
</evidence>
<dbReference type="EMBL" id="NIHS01000010">
    <property type="protein sequence ID" value="PLT72857.1"/>
    <property type="molecule type" value="Genomic_DNA"/>
</dbReference>
<evidence type="ECO:0000313" key="18">
    <source>
        <dbReference type="Proteomes" id="UP000260808"/>
    </source>
</evidence>
<dbReference type="Proteomes" id="UP001211731">
    <property type="component" value="Unassembled WGS sequence"/>
</dbReference>
<accession>A0A2N5PUR2</accession>
<reference evidence="5" key="8">
    <citation type="submission" date="2023-01" db="EMBL/GenBank/DDBJ databases">
        <title>Human gut microbiome strain richness.</title>
        <authorList>
            <person name="Chen-Liaw A."/>
        </authorList>
    </citation>
    <scope>NUCLEOTIDE SEQUENCE</scope>
    <source>
        <strain evidence="5">1001217st1_A9_1001217B_191108</strain>
    </source>
</reference>
<dbReference type="EMBL" id="JAAIRM010000010">
    <property type="protein sequence ID" value="NSI19125.1"/>
    <property type="molecule type" value="Genomic_DNA"/>
</dbReference>
<dbReference type="Proteomes" id="UP001076974">
    <property type="component" value="Unassembled WGS sequence"/>
</dbReference>
<dbReference type="EMBL" id="JAPZEG010000014">
    <property type="protein sequence ID" value="MDE1204298.1"/>
    <property type="molecule type" value="Genomic_DNA"/>
</dbReference>
<comment type="caution">
    <text evidence="15">The sequence shown here is derived from an EMBL/GenBank/DDBJ whole genome shotgun (WGS) entry which is preliminary data.</text>
</comment>
<evidence type="ECO:0000313" key="6">
    <source>
        <dbReference type="EMBL" id="MDE1204298.1"/>
    </source>
</evidence>
<evidence type="ECO:0000313" key="16">
    <source>
        <dbReference type="EMBL" id="RHM78147.1"/>
    </source>
</evidence>
<evidence type="ECO:0000313" key="10">
    <source>
        <dbReference type="EMBL" id="RGM23449.1"/>
    </source>
</evidence>
<dbReference type="EMBL" id="JAJBNC010000008">
    <property type="protein sequence ID" value="MCB5493394.1"/>
    <property type="molecule type" value="Genomic_DNA"/>
</dbReference>
<reference evidence="4" key="6">
    <citation type="submission" date="2022-11" db="EMBL/GenBank/DDBJ databases">
        <title>Temperate bacteriophages infecting mucin-degrading bacterium Ruminococcus gnavus from the human gut.</title>
        <authorList>
            <person name="Buttimer C."/>
        </authorList>
    </citation>
    <scope>NUCLEOTIDE SEQUENCE</scope>
    <source>
        <strain evidence="4">CCUG 52279</strain>
    </source>
</reference>
<evidence type="ECO:0000313" key="12">
    <source>
        <dbReference type="EMBL" id="RHD05506.1"/>
    </source>
</evidence>